<dbReference type="OrthoDB" id="1904110at2759"/>
<protein>
    <submittedName>
        <fullName evidence="2">Uncharacterized protein</fullName>
    </submittedName>
</protein>
<dbReference type="Proteomes" id="UP000030645">
    <property type="component" value="Unassembled WGS sequence"/>
</dbReference>
<evidence type="ECO:0000313" key="3">
    <source>
        <dbReference type="Proteomes" id="UP000030645"/>
    </source>
</evidence>
<dbReference type="PANTHER" id="PTHR33564">
    <property type="entry name" value="TRANSMEMBRANE PROTEIN"/>
    <property type="match status" value="1"/>
</dbReference>
<dbReference type="STRING" id="981085.W9SFU3"/>
<keyword evidence="3" id="KW-1185">Reference proteome</keyword>
<keyword evidence="1" id="KW-0812">Transmembrane</keyword>
<dbReference type="eggNOG" id="ENOG502S4F7">
    <property type="taxonomic scope" value="Eukaryota"/>
</dbReference>
<dbReference type="EMBL" id="KE346106">
    <property type="protein sequence ID" value="EXC26393.1"/>
    <property type="molecule type" value="Genomic_DNA"/>
</dbReference>
<keyword evidence="1" id="KW-1133">Transmembrane helix</keyword>
<evidence type="ECO:0000256" key="1">
    <source>
        <dbReference type="SAM" id="Phobius"/>
    </source>
</evidence>
<gene>
    <name evidence="2" type="ORF">L484_006444</name>
</gene>
<evidence type="ECO:0000313" key="2">
    <source>
        <dbReference type="EMBL" id="EXC26393.1"/>
    </source>
</evidence>
<feature type="transmembrane region" description="Helical" evidence="1">
    <location>
        <begin position="6"/>
        <end position="26"/>
    </location>
</feature>
<keyword evidence="1" id="KW-0472">Membrane</keyword>
<reference evidence="3" key="1">
    <citation type="submission" date="2013-01" db="EMBL/GenBank/DDBJ databases">
        <title>Draft Genome Sequence of a Mulberry Tree, Morus notabilis C.K. Schneid.</title>
        <authorList>
            <person name="He N."/>
            <person name="Zhao S."/>
        </authorList>
    </citation>
    <scope>NUCLEOTIDE SEQUENCE</scope>
</reference>
<organism evidence="2 3">
    <name type="scientific">Morus notabilis</name>
    <dbReference type="NCBI Taxonomy" id="981085"/>
    <lineage>
        <taxon>Eukaryota</taxon>
        <taxon>Viridiplantae</taxon>
        <taxon>Streptophyta</taxon>
        <taxon>Embryophyta</taxon>
        <taxon>Tracheophyta</taxon>
        <taxon>Spermatophyta</taxon>
        <taxon>Magnoliopsida</taxon>
        <taxon>eudicotyledons</taxon>
        <taxon>Gunneridae</taxon>
        <taxon>Pentapetalae</taxon>
        <taxon>rosids</taxon>
        <taxon>fabids</taxon>
        <taxon>Rosales</taxon>
        <taxon>Moraceae</taxon>
        <taxon>Moreae</taxon>
        <taxon>Morus</taxon>
    </lineage>
</organism>
<sequence length="138" mass="15666">MESSLGVGFMAVFAVTGSVVILAHQIHKRLLSDFMKDIEFELGGRLLHSHDNTRFGIGSAKRTSKKTVRFADDVVEPSSNNKEYRKRCMMMERRVSTMEGVPNKGHDQKFEVTMPPNRQALYRGIIAFKSLKDQSFVN</sequence>
<accession>W9SFU3</accession>
<dbReference type="PANTHER" id="PTHR33564:SF8">
    <property type="entry name" value="TRANSMEMBRANE PROTEIN"/>
    <property type="match status" value="1"/>
</dbReference>
<dbReference type="AlphaFoldDB" id="W9SFU3"/>
<name>W9SFU3_9ROSA</name>
<proteinExistence type="predicted"/>
<dbReference type="KEGG" id="mnt:21389874"/>